<name>A0A317DU25_9PROT</name>
<sequence>MTTPPVSLIRTKLAPPRVGGPAIGRERILDHLQARRDRALTLILGPAGSGKTTLAALWRQRLIADGIAVAWYNVGEDDDEVQWAAYWFAALAEAGVDVGPALAQALQCEGFETAGRFVAQTANALVAHARPVVMVLEDLHILKARQPFALLQQLLHLLPANFHLAITARTPPPLDLGDFRLKDQMTEVNFDELRLSPEEQGAFIEALGLPRPTAGQTWRLFALTEGWIAGTQLLALAIRKQGDADAVLARLDRLAAPVADDGLTSYVEDAIGAVLEPEQLALLVKVAACRRFTAALCAELCDDAGAGALLATLAAQHYFVSPIDSDEPLVWYRFHRIFAAFLKRRLLALPAAQLAEINRRASLWFERQGLTTEALRHARHAGDTSRMAALIGDAARPLLYAGQFSQLLRWAADLPADAKAERIDTLLSIGWSQVGVRRRGELAATMAAIGAHPAAMRPEVDFELRLMRALDLFTRDDSAAAMALLAPALDDPPPTDGFNLLMLGAVGGMALIGAGQHERARDFAADCQARLRSRHGARARPWLEGVIGHSFLVQGDFIQARDVLSRTLRDLGRDELLAEHSAGHLAGYLAEVSYQLNDFEAAEDHLDIYLEAGDVAGGLDARLHALRTRARLHARRGDGARALDALDEMERLAQDEGWDRLAAWSLAERVRLLGQRSQTITAMREALRRLRRMAARHAGATGTLAEIGLAAAIAEADAAAAECDWQRVIELSTPLAGQLRDGGRMFLAARQTLCVALALQDQGREAAADDIARGLLMTAEHCGMYRLFLDGGAGALTLCRRLRENAALRPEERRLLDASLGTARQPAASPAAPREGGTLSPKEREIVQLLDRALSIKTIARALNVSPGTIKWHLKNVYAKLDAVSREDAVARARAARLLT</sequence>
<dbReference type="InterPro" id="IPR027417">
    <property type="entry name" value="P-loop_NTPase"/>
</dbReference>
<proteinExistence type="predicted"/>
<dbReference type="PANTHER" id="PTHR44688">
    <property type="entry name" value="DNA-BINDING TRANSCRIPTIONAL ACTIVATOR DEVR_DOSR"/>
    <property type="match status" value="1"/>
</dbReference>
<dbReference type="InterPro" id="IPR041664">
    <property type="entry name" value="AAA_16"/>
</dbReference>
<dbReference type="EMBL" id="QGLE01000016">
    <property type="protein sequence ID" value="PWR18179.1"/>
    <property type="molecule type" value="Genomic_DNA"/>
</dbReference>
<dbReference type="InterPro" id="IPR000792">
    <property type="entry name" value="Tscrpt_reg_LuxR_C"/>
</dbReference>
<dbReference type="SUPFAM" id="SSF46894">
    <property type="entry name" value="C-terminal effector domain of the bipartite response regulators"/>
    <property type="match status" value="1"/>
</dbReference>
<dbReference type="Gene3D" id="1.25.40.10">
    <property type="entry name" value="Tetratricopeptide repeat domain"/>
    <property type="match status" value="1"/>
</dbReference>
<evidence type="ECO:0000256" key="3">
    <source>
        <dbReference type="ARBA" id="ARBA00023163"/>
    </source>
</evidence>
<dbReference type="Pfam" id="PF13191">
    <property type="entry name" value="AAA_16"/>
    <property type="match status" value="1"/>
</dbReference>
<keyword evidence="1" id="KW-0805">Transcription regulation</keyword>
<dbReference type="Proteomes" id="UP000245461">
    <property type="component" value="Unassembled WGS sequence"/>
</dbReference>
<evidence type="ECO:0000313" key="6">
    <source>
        <dbReference type="EMBL" id="PWR18179.1"/>
    </source>
</evidence>
<accession>A0A317DU25</accession>
<dbReference type="InterPro" id="IPR041617">
    <property type="entry name" value="TPR_MalT"/>
</dbReference>
<evidence type="ECO:0000256" key="4">
    <source>
        <dbReference type="SAM" id="MobiDB-lite"/>
    </source>
</evidence>
<dbReference type="Pfam" id="PF25873">
    <property type="entry name" value="WHD_MalT"/>
    <property type="match status" value="1"/>
</dbReference>
<dbReference type="GO" id="GO:0006355">
    <property type="term" value="P:regulation of DNA-templated transcription"/>
    <property type="evidence" value="ECO:0007669"/>
    <property type="project" value="InterPro"/>
</dbReference>
<keyword evidence="2" id="KW-0238">DNA-binding</keyword>
<dbReference type="AlphaFoldDB" id="A0A317DU25"/>
<dbReference type="InterPro" id="IPR011990">
    <property type="entry name" value="TPR-like_helical_dom_sf"/>
</dbReference>
<dbReference type="InterPro" id="IPR016032">
    <property type="entry name" value="Sig_transdc_resp-reg_C-effctor"/>
</dbReference>
<feature type="region of interest" description="Disordered" evidence="4">
    <location>
        <begin position="820"/>
        <end position="840"/>
    </location>
</feature>
<dbReference type="SMART" id="SM00421">
    <property type="entry name" value="HTH_LUXR"/>
    <property type="match status" value="1"/>
</dbReference>
<evidence type="ECO:0000313" key="7">
    <source>
        <dbReference type="Proteomes" id="UP000245461"/>
    </source>
</evidence>
<gene>
    <name evidence="6" type="ORF">DKG74_19690</name>
</gene>
<keyword evidence="3" id="KW-0804">Transcription</keyword>
<dbReference type="Pfam" id="PF00196">
    <property type="entry name" value="GerE"/>
    <property type="match status" value="1"/>
</dbReference>
<dbReference type="InterPro" id="IPR059106">
    <property type="entry name" value="WHD_MalT"/>
</dbReference>
<evidence type="ECO:0000256" key="2">
    <source>
        <dbReference type="ARBA" id="ARBA00023125"/>
    </source>
</evidence>
<organism evidence="6 7">
    <name type="scientific">Zavarzinia aquatilis</name>
    <dbReference type="NCBI Taxonomy" id="2211142"/>
    <lineage>
        <taxon>Bacteria</taxon>
        <taxon>Pseudomonadati</taxon>
        <taxon>Pseudomonadota</taxon>
        <taxon>Alphaproteobacteria</taxon>
        <taxon>Rhodospirillales</taxon>
        <taxon>Zavarziniaceae</taxon>
        <taxon>Zavarzinia</taxon>
    </lineage>
</organism>
<comment type="caution">
    <text evidence="6">The sequence shown here is derived from an EMBL/GenBank/DDBJ whole genome shotgun (WGS) entry which is preliminary data.</text>
</comment>
<dbReference type="SUPFAM" id="SSF52540">
    <property type="entry name" value="P-loop containing nucleoside triphosphate hydrolases"/>
    <property type="match status" value="1"/>
</dbReference>
<dbReference type="RefSeq" id="WP_109907892.1">
    <property type="nucleotide sequence ID" value="NZ_QGLE01000016.1"/>
</dbReference>
<dbReference type="PANTHER" id="PTHR44688:SF25">
    <property type="entry name" value="HTH LUXR-TYPE DOMAIN-CONTAINING PROTEIN"/>
    <property type="match status" value="1"/>
</dbReference>
<protein>
    <recommendedName>
        <fullName evidence="5">HTH luxR-type domain-containing protein</fullName>
    </recommendedName>
</protein>
<dbReference type="PRINTS" id="PR00038">
    <property type="entry name" value="HTHLUXR"/>
</dbReference>
<dbReference type="Pfam" id="PF17874">
    <property type="entry name" value="TPR_MalT"/>
    <property type="match status" value="1"/>
</dbReference>
<dbReference type="Gene3D" id="3.40.50.300">
    <property type="entry name" value="P-loop containing nucleotide triphosphate hydrolases"/>
    <property type="match status" value="1"/>
</dbReference>
<evidence type="ECO:0000256" key="1">
    <source>
        <dbReference type="ARBA" id="ARBA00023015"/>
    </source>
</evidence>
<dbReference type="OrthoDB" id="343383at2"/>
<feature type="domain" description="HTH luxR-type" evidence="5">
    <location>
        <begin position="832"/>
        <end position="897"/>
    </location>
</feature>
<dbReference type="InterPro" id="IPR036388">
    <property type="entry name" value="WH-like_DNA-bd_sf"/>
</dbReference>
<evidence type="ECO:0000259" key="5">
    <source>
        <dbReference type="PROSITE" id="PS50043"/>
    </source>
</evidence>
<keyword evidence="7" id="KW-1185">Reference proteome</keyword>
<dbReference type="Gene3D" id="1.10.10.10">
    <property type="entry name" value="Winged helix-like DNA-binding domain superfamily/Winged helix DNA-binding domain"/>
    <property type="match status" value="1"/>
</dbReference>
<dbReference type="CDD" id="cd06170">
    <property type="entry name" value="LuxR_C_like"/>
    <property type="match status" value="1"/>
</dbReference>
<dbReference type="PROSITE" id="PS50043">
    <property type="entry name" value="HTH_LUXR_2"/>
    <property type="match status" value="1"/>
</dbReference>
<reference evidence="6 7" key="1">
    <citation type="submission" date="2018-05" db="EMBL/GenBank/DDBJ databases">
        <title>Zavarzinia sp. HR-AS.</title>
        <authorList>
            <person name="Lee Y."/>
            <person name="Jeon C.O."/>
        </authorList>
    </citation>
    <scope>NUCLEOTIDE SEQUENCE [LARGE SCALE GENOMIC DNA]</scope>
    <source>
        <strain evidence="6 7">HR-AS</strain>
    </source>
</reference>
<dbReference type="GO" id="GO:0003677">
    <property type="term" value="F:DNA binding"/>
    <property type="evidence" value="ECO:0007669"/>
    <property type="project" value="UniProtKB-KW"/>
</dbReference>